<evidence type="ECO:0000313" key="2">
    <source>
        <dbReference type="Proteomes" id="UP001060919"/>
    </source>
</evidence>
<reference evidence="1" key="1">
    <citation type="submission" date="2022-09" db="EMBL/GenBank/DDBJ databases">
        <title>Aureispira anguillicida sp. nov., isolated from Leptocephalus of Japanese eel Anguilla japonica.</title>
        <authorList>
            <person name="Yuasa K."/>
            <person name="Mekata T."/>
            <person name="Ikunari K."/>
        </authorList>
    </citation>
    <scope>NUCLEOTIDE SEQUENCE</scope>
    <source>
        <strain evidence="1">EL160426</strain>
    </source>
</reference>
<evidence type="ECO:0000313" key="1">
    <source>
        <dbReference type="EMBL" id="BDS12549.1"/>
    </source>
</evidence>
<dbReference type="RefSeq" id="WP_264787912.1">
    <property type="nucleotide sequence ID" value="NZ_AP026867.1"/>
</dbReference>
<accession>A0A916DSI5</accession>
<dbReference type="KEGG" id="aup:AsAng_0032720"/>
<dbReference type="AlphaFoldDB" id="A0A916DSI5"/>
<proteinExistence type="predicted"/>
<gene>
    <name evidence="1" type="ORF">AsAng_0032720</name>
</gene>
<dbReference type="Proteomes" id="UP001060919">
    <property type="component" value="Chromosome"/>
</dbReference>
<dbReference type="EMBL" id="AP026867">
    <property type="protein sequence ID" value="BDS12549.1"/>
    <property type="molecule type" value="Genomic_DNA"/>
</dbReference>
<name>A0A916DSI5_9BACT</name>
<keyword evidence="2" id="KW-1185">Reference proteome</keyword>
<protein>
    <submittedName>
        <fullName evidence="1">Uncharacterized protein</fullName>
    </submittedName>
</protein>
<sequence length="225" mass="24700">MAKLTQQEFEDQYGIELLPYSTADVSLGEMMHYKGIFNRTLTFLNYSIAEKLGWDEAKIAAIETQLKAIPLTDGSFPDLIMNNSTIGSGDLKIPILGLDLSNHVDASKVASFEFSKIKAKRLIGNVRSELSQGLEALKSSANKKVYNQELKLNYVIEGLFYADSVTIKLTEKLDIDLSLSLTNTKTNASLASASPSIKKNNDTTYTISNAGNCPFAVQLTKGKLF</sequence>
<organism evidence="1 2">
    <name type="scientific">Aureispira anguillae</name>
    <dbReference type="NCBI Taxonomy" id="2864201"/>
    <lineage>
        <taxon>Bacteria</taxon>
        <taxon>Pseudomonadati</taxon>
        <taxon>Bacteroidota</taxon>
        <taxon>Saprospiria</taxon>
        <taxon>Saprospirales</taxon>
        <taxon>Saprospiraceae</taxon>
        <taxon>Aureispira</taxon>
    </lineage>
</organism>